<dbReference type="InterPro" id="IPR036059">
    <property type="entry name" value="TldD/PmbA_sf"/>
</dbReference>
<evidence type="ECO:0000259" key="3">
    <source>
        <dbReference type="Pfam" id="PF19289"/>
    </source>
</evidence>
<evidence type="ECO:0000259" key="4">
    <source>
        <dbReference type="Pfam" id="PF19290"/>
    </source>
</evidence>
<proteinExistence type="inferred from homology"/>
<protein>
    <submittedName>
        <fullName evidence="5">TldD/PmbA family protein</fullName>
    </submittedName>
</protein>
<dbReference type="PANTHER" id="PTHR43421">
    <property type="entry name" value="METALLOPROTEASE PMBA"/>
    <property type="match status" value="1"/>
</dbReference>
<feature type="domain" description="Metalloprotease TldD/E central" evidence="4">
    <location>
        <begin position="108"/>
        <end position="202"/>
    </location>
</feature>
<feature type="domain" description="Metalloprotease TldD/E N-terminal" evidence="2">
    <location>
        <begin position="18"/>
        <end position="81"/>
    </location>
</feature>
<dbReference type="SUPFAM" id="SSF111283">
    <property type="entry name" value="Putative modulator of DNA gyrase, PmbA/TldD"/>
    <property type="match status" value="1"/>
</dbReference>
<keyword evidence="6" id="KW-1185">Reference proteome</keyword>
<evidence type="ECO:0000259" key="2">
    <source>
        <dbReference type="Pfam" id="PF01523"/>
    </source>
</evidence>
<comment type="caution">
    <text evidence="5">The sequence shown here is derived from an EMBL/GenBank/DDBJ whole genome shotgun (WGS) entry which is preliminary data.</text>
</comment>
<dbReference type="Proteomes" id="UP001209076">
    <property type="component" value="Unassembled WGS sequence"/>
</dbReference>
<organism evidence="5 6">
    <name type="scientific">Paracholeplasma vituli</name>
    <dbReference type="NCBI Taxonomy" id="69473"/>
    <lineage>
        <taxon>Bacteria</taxon>
        <taxon>Bacillati</taxon>
        <taxon>Mycoplasmatota</taxon>
        <taxon>Mollicutes</taxon>
        <taxon>Acholeplasmatales</taxon>
        <taxon>Acholeplasmataceae</taxon>
        <taxon>Paracholeplasma</taxon>
    </lineage>
</organism>
<dbReference type="Gene3D" id="3.30.2290.10">
    <property type="entry name" value="PmbA/TldD superfamily"/>
    <property type="match status" value="1"/>
</dbReference>
<name>A0ABT2PWD7_9MOLU</name>
<gene>
    <name evidence="5" type="ORF">N7603_05745</name>
</gene>
<dbReference type="Pfam" id="PF01523">
    <property type="entry name" value="PmbA_TldD_1st"/>
    <property type="match status" value="1"/>
</dbReference>
<dbReference type="RefSeq" id="WP_262096423.1">
    <property type="nucleotide sequence ID" value="NZ_JAOEGN010000009.1"/>
</dbReference>
<evidence type="ECO:0000256" key="1">
    <source>
        <dbReference type="ARBA" id="ARBA00005836"/>
    </source>
</evidence>
<dbReference type="EMBL" id="JAOEGN010000009">
    <property type="protein sequence ID" value="MCU0105155.1"/>
    <property type="molecule type" value="Genomic_DNA"/>
</dbReference>
<dbReference type="InterPro" id="IPR045569">
    <property type="entry name" value="Metalloprtase-TldD/E_C"/>
</dbReference>
<dbReference type="InterPro" id="IPR035068">
    <property type="entry name" value="TldD/PmbA_N"/>
</dbReference>
<dbReference type="InterPro" id="IPR045570">
    <property type="entry name" value="Metalloprtase-TldD/E_cen_dom"/>
</dbReference>
<accession>A0ABT2PWD7</accession>
<evidence type="ECO:0000313" key="6">
    <source>
        <dbReference type="Proteomes" id="UP001209076"/>
    </source>
</evidence>
<evidence type="ECO:0000313" key="5">
    <source>
        <dbReference type="EMBL" id="MCU0105155.1"/>
    </source>
</evidence>
<reference evidence="6" key="1">
    <citation type="submission" date="2023-07" db="EMBL/GenBank/DDBJ databases">
        <title>Novel Mycoplasma species identified in domestic and wild animals.</title>
        <authorList>
            <person name="Volokhov D.V."/>
            <person name="Furtak V.A."/>
            <person name="Zagorodnyaya T.A."/>
        </authorList>
    </citation>
    <scope>NUCLEOTIDE SEQUENCE [LARGE SCALE GENOMIC DNA]</scope>
    <source>
        <strain evidence="6">92-19</strain>
    </source>
</reference>
<dbReference type="Pfam" id="PF19289">
    <property type="entry name" value="PmbA_TldD_3rd"/>
    <property type="match status" value="1"/>
</dbReference>
<dbReference type="Pfam" id="PF19290">
    <property type="entry name" value="PmbA_TldD_2nd"/>
    <property type="match status" value="1"/>
</dbReference>
<dbReference type="InterPro" id="IPR047657">
    <property type="entry name" value="PmbA"/>
</dbReference>
<sequence length="436" mass="48332">MYQTWLKMGLDKGIQDLEIYATKNRSLKLTVYQNKLDQHVQSEVSSVTIRGIYDNKLSTVRFENMALENVDKMLNQLIENAKALTVVEPAIIFEGSPTYPKVEENQFDFKQVPVIEKINLIKSLESGLLKGEFVSQVQTAQYQENESQTVIVNSKGLNLKRKNAFAYAYAIGVFKKDESDIQTAYDMKLVKSFDEFNVEEMISNTLKIGQAKLGGKSILTKSYPVIFDPDMFADILNVFSSIFSGEAAFRNMTSLKNKVGEKIMDAKINLVNDPLHESAYFKYAFDDEGVASERRYVVKDGVFTGFNHNLKTAKIFNTQPTGNGFGGGVSMANFVLEPGNTSLEDMIKGVEDGILITDLIGLHAGVKTISGEFSLQAAGQRIEKGQLTHAVKMIVVSGNFFEMMNHIMTIGSDLKFSLSGVGSPSVLVESLMISGE</sequence>
<comment type="similarity">
    <text evidence="1">Belongs to the peptidase U62 family.</text>
</comment>
<dbReference type="PANTHER" id="PTHR43421:SF1">
    <property type="entry name" value="METALLOPROTEASE PMBA"/>
    <property type="match status" value="1"/>
</dbReference>
<dbReference type="InterPro" id="IPR002510">
    <property type="entry name" value="Metalloprtase-TldD/E_N"/>
</dbReference>
<feature type="domain" description="Metalloprotease TldD/E C-terminal" evidence="3">
    <location>
        <begin position="220"/>
        <end position="435"/>
    </location>
</feature>